<sequence>MAAGTVNRHQLRTRFTALYPNVYIPADVTPTLTQRTTGAWLWSQRNGVVAGLAAAALHGSKWIDRTTAIELIHTNPRAPDGVITRRDMLLDGETASRRGVMVTTCERTAFDIGRRSPLSTAVARLDALFNATGCAIADVQALAGRHPGAPGLRRLETTLTYVDSGSQSPRESWLRLLLVRDGLPVPATQIPVAVEYDGIQHRTDRWQYVTDIRRLDMLKDLGWIVIRVVAEDGSAAILRRVRAALAQRQSSVHQRRHIS</sequence>
<protein>
    <recommendedName>
        <fullName evidence="3">Cullin, a subunit of E3 ubiquitin ligase</fullName>
    </recommendedName>
</protein>
<accession>A0A0H5RRF1</accession>
<dbReference type="Proteomes" id="UP000199147">
    <property type="component" value="Unassembled WGS sequence"/>
</dbReference>
<dbReference type="AlphaFoldDB" id="A0A0H5RRF1"/>
<dbReference type="EMBL" id="CWKH01000002">
    <property type="protein sequence ID" value="CRZ16533.1"/>
    <property type="molecule type" value="Genomic_DNA"/>
</dbReference>
<dbReference type="STRING" id="146018.BN2156_03403"/>
<proteinExistence type="predicted"/>
<reference evidence="2" key="1">
    <citation type="submission" date="2015-07" db="EMBL/GenBank/DDBJ databases">
        <authorList>
            <person name="Urmite Genomes"/>
        </authorList>
    </citation>
    <scope>NUCLEOTIDE SEQUENCE [LARGE SCALE GENOMIC DNA]</scope>
    <source>
        <strain evidence="2">type strain: ATCC 49404</strain>
    </source>
</reference>
<organism evidence="1 2">
    <name type="scientific">Mycolicibacterium neworleansense</name>
    <dbReference type="NCBI Taxonomy" id="146018"/>
    <lineage>
        <taxon>Bacteria</taxon>
        <taxon>Bacillati</taxon>
        <taxon>Actinomycetota</taxon>
        <taxon>Actinomycetes</taxon>
        <taxon>Mycobacteriales</taxon>
        <taxon>Mycobacteriaceae</taxon>
        <taxon>Mycolicibacterium</taxon>
    </lineage>
</organism>
<evidence type="ECO:0008006" key="3">
    <source>
        <dbReference type="Google" id="ProtNLM"/>
    </source>
</evidence>
<gene>
    <name evidence="1" type="ORF">BN2156_03403</name>
</gene>
<evidence type="ECO:0000313" key="1">
    <source>
        <dbReference type="EMBL" id="CRZ16533.1"/>
    </source>
</evidence>
<name>A0A0H5RRF1_9MYCO</name>
<evidence type="ECO:0000313" key="2">
    <source>
        <dbReference type="Proteomes" id="UP000199147"/>
    </source>
</evidence>
<keyword evidence="2" id="KW-1185">Reference proteome</keyword>